<sequence>MKKVLYVSIAFLLILSFGIGQSLVADASAGKLKIPDSVKDISRQNTYPNPDMDPEYVQPSASTLELFRTTEYEIENPNLIRLLNETTIQTSKLAIGFKANIYLGNWALHYDSKETSVNWEYKEANSNKYDNRGGRETIELTYEQNEEFTAHGGLTTQVMAEDEVKKLMIADAKGKTGLNLAFESTIGKGTKLDTIMRVPPKKIGYLNAFIPAASERGNVLYGEVYLHIKGNEKKLVIKNVTQKGVGAWIPVQDKLTFKYFLTDHPKISR</sequence>
<dbReference type="RefSeq" id="WP_209811484.1">
    <property type="nucleotide sequence ID" value="NZ_JAGGKT010000011.1"/>
</dbReference>
<evidence type="ECO:0008006" key="3">
    <source>
        <dbReference type="Google" id="ProtNLM"/>
    </source>
</evidence>
<organism evidence="1 2">
    <name type="scientific">Ammoniphilus resinae</name>
    <dbReference type="NCBI Taxonomy" id="861532"/>
    <lineage>
        <taxon>Bacteria</taxon>
        <taxon>Bacillati</taxon>
        <taxon>Bacillota</taxon>
        <taxon>Bacilli</taxon>
        <taxon>Bacillales</taxon>
        <taxon>Paenibacillaceae</taxon>
        <taxon>Aneurinibacillus group</taxon>
        <taxon>Ammoniphilus</taxon>
    </lineage>
</organism>
<dbReference type="Proteomes" id="UP001519343">
    <property type="component" value="Unassembled WGS sequence"/>
</dbReference>
<reference evidence="1 2" key="1">
    <citation type="submission" date="2021-03" db="EMBL/GenBank/DDBJ databases">
        <title>Genomic Encyclopedia of Type Strains, Phase IV (KMG-IV): sequencing the most valuable type-strain genomes for metagenomic binning, comparative biology and taxonomic classification.</title>
        <authorList>
            <person name="Goeker M."/>
        </authorList>
    </citation>
    <scope>NUCLEOTIDE SEQUENCE [LARGE SCALE GENOMIC DNA]</scope>
    <source>
        <strain evidence="1 2">DSM 24738</strain>
    </source>
</reference>
<accession>A0ABS4GTU6</accession>
<evidence type="ECO:0000313" key="2">
    <source>
        <dbReference type="Proteomes" id="UP001519343"/>
    </source>
</evidence>
<dbReference type="EMBL" id="JAGGKT010000011">
    <property type="protein sequence ID" value="MBP1933472.1"/>
    <property type="molecule type" value="Genomic_DNA"/>
</dbReference>
<evidence type="ECO:0000313" key="1">
    <source>
        <dbReference type="EMBL" id="MBP1933472.1"/>
    </source>
</evidence>
<dbReference type="InterPro" id="IPR025548">
    <property type="entry name" value="YfkD"/>
</dbReference>
<gene>
    <name evidence="1" type="ORF">J2Z37_003485</name>
</gene>
<name>A0ABS4GTU6_9BACL</name>
<comment type="caution">
    <text evidence="1">The sequence shown here is derived from an EMBL/GenBank/DDBJ whole genome shotgun (WGS) entry which is preliminary data.</text>
</comment>
<keyword evidence="2" id="KW-1185">Reference proteome</keyword>
<protein>
    <recommendedName>
        <fullName evidence="3">YfkD-like protein</fullName>
    </recommendedName>
</protein>
<proteinExistence type="predicted"/>
<dbReference type="Pfam" id="PF14167">
    <property type="entry name" value="YfkD"/>
    <property type="match status" value="1"/>
</dbReference>